<name>A0A927FBF0_9BACT</name>
<proteinExistence type="predicted"/>
<keyword evidence="4" id="KW-1185">Reference proteome</keyword>
<accession>A0A927FBF0</accession>
<evidence type="ECO:0000256" key="2">
    <source>
        <dbReference type="SAM" id="SignalP"/>
    </source>
</evidence>
<evidence type="ECO:0000313" key="4">
    <source>
        <dbReference type="Proteomes" id="UP000622317"/>
    </source>
</evidence>
<feature type="compositionally biased region" description="Low complexity" evidence="1">
    <location>
        <begin position="144"/>
        <end position="154"/>
    </location>
</feature>
<sequence>MPKFWIPALLLALFAASTAHAQLFSRKNARVITNAWASPEFVERRMGDEGPIPMTYHFAEGKFYGGAIRDKSLENYTLQDIVETLASDMEEQNFFPAPSTEEGDLVIVVHWGVTEVEEDWDELFPGDESGDSSGGDFSEEGESLDSSSDSYSSDLSTVRSYSKTRENAILTGIDKALNKKGTLPSDYQDYMSLLEEERYFIVLIAYDWQKLFKEKQKEVQFVTRFSLRSPGTNFIDAVPSLSRAAVPHLGTNLDDLAKTKTQLGWGKGTVGELEVVEEIDAAELEEITNSEKRKKTK</sequence>
<dbReference type="AlphaFoldDB" id="A0A927FBF0"/>
<protein>
    <submittedName>
        <fullName evidence="3">Uncharacterized protein</fullName>
    </submittedName>
</protein>
<gene>
    <name evidence="3" type="ORF">IEN85_14445</name>
</gene>
<feature type="signal peptide" evidence="2">
    <location>
        <begin position="1"/>
        <end position="21"/>
    </location>
</feature>
<reference evidence="3" key="1">
    <citation type="submission" date="2020-09" db="EMBL/GenBank/DDBJ databases">
        <title>Pelagicoccus enzymogenes sp. nov. with an EPS production, isolated from marine sediment.</title>
        <authorList>
            <person name="Feng X."/>
        </authorList>
    </citation>
    <scope>NUCLEOTIDE SEQUENCE</scope>
    <source>
        <strain evidence="3">NFK12</strain>
    </source>
</reference>
<organism evidence="3 4">
    <name type="scientific">Pelagicoccus enzymogenes</name>
    <dbReference type="NCBI Taxonomy" id="2773457"/>
    <lineage>
        <taxon>Bacteria</taxon>
        <taxon>Pseudomonadati</taxon>
        <taxon>Verrucomicrobiota</taxon>
        <taxon>Opitutia</taxon>
        <taxon>Puniceicoccales</taxon>
        <taxon>Pelagicoccaceae</taxon>
        <taxon>Pelagicoccus</taxon>
    </lineage>
</organism>
<dbReference type="EMBL" id="JACYFG010000036">
    <property type="protein sequence ID" value="MBD5780696.1"/>
    <property type="molecule type" value="Genomic_DNA"/>
</dbReference>
<feature type="region of interest" description="Disordered" evidence="1">
    <location>
        <begin position="122"/>
        <end position="154"/>
    </location>
</feature>
<comment type="caution">
    <text evidence="3">The sequence shown here is derived from an EMBL/GenBank/DDBJ whole genome shotgun (WGS) entry which is preliminary data.</text>
</comment>
<feature type="chain" id="PRO_5037634545" evidence="2">
    <location>
        <begin position="22"/>
        <end position="297"/>
    </location>
</feature>
<dbReference type="Proteomes" id="UP000622317">
    <property type="component" value="Unassembled WGS sequence"/>
</dbReference>
<evidence type="ECO:0000256" key="1">
    <source>
        <dbReference type="SAM" id="MobiDB-lite"/>
    </source>
</evidence>
<evidence type="ECO:0000313" key="3">
    <source>
        <dbReference type="EMBL" id="MBD5780696.1"/>
    </source>
</evidence>
<keyword evidence="2" id="KW-0732">Signal</keyword>
<dbReference type="RefSeq" id="WP_191617792.1">
    <property type="nucleotide sequence ID" value="NZ_JACYFG010000036.1"/>
</dbReference>